<dbReference type="GO" id="GO:0004061">
    <property type="term" value="F:arylformamidase activity"/>
    <property type="evidence" value="ECO:0007669"/>
    <property type="project" value="InterPro"/>
</dbReference>
<reference evidence="2" key="1">
    <citation type="submission" date="2015-09" db="EMBL/GenBank/DDBJ databases">
        <authorList>
            <person name="Bertelli C."/>
        </authorList>
    </citation>
    <scope>NUCLEOTIDE SEQUENCE [LARGE SCALE GENOMIC DNA]</scope>
    <source>
        <strain evidence="2">KNic</strain>
    </source>
</reference>
<accession>A0A0U5CRC5</accession>
<evidence type="ECO:0008006" key="3">
    <source>
        <dbReference type="Google" id="ProtNLM"/>
    </source>
</evidence>
<dbReference type="Pfam" id="PF04199">
    <property type="entry name" value="Cyclase"/>
    <property type="match status" value="1"/>
</dbReference>
<organism evidence="1 2">
    <name type="scientific">Candidatus Protochlamydia naegleriophila</name>
    <dbReference type="NCBI Taxonomy" id="389348"/>
    <lineage>
        <taxon>Bacteria</taxon>
        <taxon>Pseudomonadati</taxon>
        <taxon>Chlamydiota</taxon>
        <taxon>Chlamydiia</taxon>
        <taxon>Parachlamydiales</taxon>
        <taxon>Parachlamydiaceae</taxon>
        <taxon>Candidatus Protochlamydia</taxon>
    </lineage>
</organism>
<keyword evidence="2" id="KW-1185">Reference proteome</keyword>
<evidence type="ECO:0000313" key="1">
    <source>
        <dbReference type="EMBL" id="CUI17532.1"/>
    </source>
</evidence>
<dbReference type="EMBL" id="LN879502">
    <property type="protein sequence ID" value="CUI17532.1"/>
    <property type="molecule type" value="Genomic_DNA"/>
</dbReference>
<dbReference type="AlphaFoldDB" id="A0A0U5CRC5"/>
<dbReference type="SUPFAM" id="SSF102198">
    <property type="entry name" value="Putative cyclase"/>
    <property type="match status" value="1"/>
</dbReference>
<dbReference type="InterPro" id="IPR037175">
    <property type="entry name" value="KFase_sf"/>
</dbReference>
<dbReference type="PANTHER" id="PTHR43564">
    <property type="entry name" value="KYNURENINE FORMAMIDASE-LIKE PROTEIN"/>
    <property type="match status" value="1"/>
</dbReference>
<dbReference type="Gene3D" id="3.50.30.50">
    <property type="entry name" value="Putative cyclase"/>
    <property type="match status" value="1"/>
</dbReference>
<dbReference type="PANTHER" id="PTHR43564:SF2">
    <property type="entry name" value="BLR6059 PROTEIN"/>
    <property type="match status" value="1"/>
</dbReference>
<dbReference type="KEGG" id="pnl:PNK_1927"/>
<dbReference type="GO" id="GO:0019441">
    <property type="term" value="P:L-tryptophan catabolic process to kynurenine"/>
    <property type="evidence" value="ECO:0007669"/>
    <property type="project" value="InterPro"/>
</dbReference>
<proteinExistence type="predicted"/>
<gene>
    <name evidence="1" type="ORF">PNK_1927</name>
</gene>
<dbReference type="PATRIC" id="fig|389348.3.peg.2166"/>
<sequence length="279" mass="31525">MYCAKSPLSFKIKLIKILTEDLMTAHSSFETSTSFWPLLQKLNEGTFVDLTHAFDADSPHFETAVPFEVKDVSLHKEHGIWVQRFSFEGQWGTHVDAPAHFCQGQRTVCQIPIEEMILPLVVIDIHDKVKKNPDYAVNVNDLLTWEDEYGKIPSGAFVALRTDWSKRWPNNAAMHNCDETGVPHTPGWSLGALSYLYEECLITATGHETIDPDPGYNARDTEWACERYILNLNHYQIELLTNLDRCPPKGAIVICSFPKPARSSGFPARVFAICPKTTT</sequence>
<dbReference type="InParanoid" id="A0A0U5CRC5"/>
<protein>
    <recommendedName>
        <fullName evidence="3">Cyclase family protein</fullName>
    </recommendedName>
</protein>
<name>A0A0U5CRC5_9BACT</name>
<dbReference type="Proteomes" id="UP000069902">
    <property type="component" value="Chromosome cPNK"/>
</dbReference>
<dbReference type="InterPro" id="IPR007325">
    <property type="entry name" value="KFase/CYL"/>
</dbReference>
<evidence type="ECO:0000313" key="2">
    <source>
        <dbReference type="Proteomes" id="UP000069902"/>
    </source>
</evidence>